<dbReference type="InterPro" id="IPR000008">
    <property type="entry name" value="C2_dom"/>
</dbReference>
<evidence type="ECO:0000313" key="2">
    <source>
        <dbReference type="Proteomes" id="UP001652660"/>
    </source>
</evidence>
<dbReference type="PANTHER" id="PTHR35503:SF2">
    <property type="entry name" value="OS04G0455700 PROTEIN"/>
    <property type="match status" value="1"/>
</dbReference>
<dbReference type="PANTHER" id="PTHR35503">
    <property type="entry name" value="OSJNBA0006M15.15 PROTEIN"/>
    <property type="match status" value="1"/>
</dbReference>
<reference evidence="2" key="1">
    <citation type="journal article" date="2025" name="Foods">
        <title>Unveiling the Microbial Signatures of Arabica Coffee Cherries: Insights into Ripeness Specific Diversity, Functional Traits, and Implications for Quality and Safety.</title>
        <authorList>
            <consortium name="RefSeq"/>
            <person name="Tenea G.N."/>
            <person name="Cifuentes V."/>
            <person name="Reyes P."/>
            <person name="Cevallos-Vallejos M."/>
        </authorList>
    </citation>
    <scope>NUCLEOTIDE SEQUENCE [LARGE SCALE GENOMIC DNA]</scope>
</reference>
<dbReference type="Proteomes" id="UP001652660">
    <property type="component" value="Chromosome 7e"/>
</dbReference>
<dbReference type="PROSITE" id="PS50004">
    <property type="entry name" value="C2"/>
    <property type="match status" value="1"/>
</dbReference>
<dbReference type="GeneID" id="113700979"/>
<dbReference type="InterPro" id="IPR057458">
    <property type="entry name" value="GRDP_C2"/>
</dbReference>
<accession>A0A6P6TGN9</accession>
<evidence type="ECO:0000313" key="3">
    <source>
        <dbReference type="RefSeq" id="XP_027077207.1"/>
    </source>
</evidence>
<protein>
    <recommendedName>
        <fullName evidence="1">C2 domain-containing protein</fullName>
    </recommendedName>
</protein>
<name>A0A6P6TGN9_COFAR</name>
<gene>
    <name evidence="3" type="primary">LOC113700979</name>
</gene>
<dbReference type="SUPFAM" id="SSF49562">
    <property type="entry name" value="C2 domain (Calcium/lipid-binding domain, CaLB)"/>
    <property type="match status" value="1"/>
</dbReference>
<sequence length="195" mass="22185">MMDASFQCSSSLKCELSIIRAKNIEFKSSGHLFVRCCLSAGNNTRVQLNTKEISSKSDLFWDEFFSLQCQGTEDAINSLRQGNVVFELRWRSTKPILGRLTGGSKILGRAEIPWKNVFESPNMEIETWVRMNSKNPCLHQDVKPPSVQVKVKVGVPEMTNERRWDHSCGCNDSRCQSLDYVDYDYFALGFALEAL</sequence>
<dbReference type="InterPro" id="IPR035892">
    <property type="entry name" value="C2_domain_sf"/>
</dbReference>
<evidence type="ECO:0000259" key="1">
    <source>
        <dbReference type="PROSITE" id="PS50004"/>
    </source>
</evidence>
<dbReference type="OrthoDB" id="687396at2759"/>
<dbReference type="Pfam" id="PF25334">
    <property type="entry name" value="C2_GRDP"/>
    <property type="match status" value="1"/>
</dbReference>
<feature type="domain" description="C2" evidence="1">
    <location>
        <begin position="1"/>
        <end position="129"/>
    </location>
</feature>
<keyword evidence="2" id="KW-1185">Reference proteome</keyword>
<proteinExistence type="predicted"/>
<dbReference type="RefSeq" id="XP_027077207.1">
    <property type="nucleotide sequence ID" value="XM_027221406.2"/>
</dbReference>
<dbReference type="Gene3D" id="2.60.40.150">
    <property type="entry name" value="C2 domain"/>
    <property type="match status" value="1"/>
</dbReference>
<dbReference type="AlphaFoldDB" id="A0A6P6TGN9"/>
<reference evidence="3" key="2">
    <citation type="submission" date="2025-08" db="UniProtKB">
        <authorList>
            <consortium name="RefSeq"/>
        </authorList>
    </citation>
    <scope>IDENTIFICATION</scope>
    <source>
        <tissue evidence="3">Leaves</tissue>
    </source>
</reference>
<organism evidence="2 3">
    <name type="scientific">Coffea arabica</name>
    <name type="common">Arabian coffee</name>
    <dbReference type="NCBI Taxonomy" id="13443"/>
    <lineage>
        <taxon>Eukaryota</taxon>
        <taxon>Viridiplantae</taxon>
        <taxon>Streptophyta</taxon>
        <taxon>Embryophyta</taxon>
        <taxon>Tracheophyta</taxon>
        <taxon>Spermatophyta</taxon>
        <taxon>Magnoliopsida</taxon>
        <taxon>eudicotyledons</taxon>
        <taxon>Gunneridae</taxon>
        <taxon>Pentapetalae</taxon>
        <taxon>asterids</taxon>
        <taxon>lamiids</taxon>
        <taxon>Gentianales</taxon>
        <taxon>Rubiaceae</taxon>
        <taxon>Ixoroideae</taxon>
        <taxon>Gardenieae complex</taxon>
        <taxon>Bertiereae - Coffeeae clade</taxon>
        <taxon>Coffeeae</taxon>
        <taxon>Coffea</taxon>
    </lineage>
</organism>